<gene>
    <name evidence="1" type="ORF">WN72_34095</name>
</gene>
<protein>
    <submittedName>
        <fullName evidence="1">Uncharacterized protein</fullName>
    </submittedName>
</protein>
<organism evidence="1 2">
    <name type="scientific">Bradyrhizobium arachidis</name>
    <dbReference type="NCBI Taxonomy" id="858423"/>
    <lineage>
        <taxon>Bacteria</taxon>
        <taxon>Pseudomonadati</taxon>
        <taxon>Pseudomonadota</taxon>
        <taxon>Alphaproteobacteria</taxon>
        <taxon>Hyphomicrobiales</taxon>
        <taxon>Nitrobacteraceae</taxon>
        <taxon>Bradyrhizobium</taxon>
    </lineage>
</organism>
<reference evidence="1 2" key="1">
    <citation type="submission" date="2018-06" db="EMBL/GenBank/DDBJ databases">
        <title>Comparative genomics of Bradyrhizobium nodulating Arachidis hypogaea.</title>
        <authorList>
            <person name="Li Y."/>
        </authorList>
    </citation>
    <scope>NUCLEOTIDE SEQUENCE [LARGE SCALE GENOMIC DNA]</scope>
    <source>
        <strain evidence="1 2">CCBAU 051107</strain>
    </source>
</reference>
<evidence type="ECO:0000313" key="2">
    <source>
        <dbReference type="Proteomes" id="UP000594015"/>
    </source>
</evidence>
<dbReference type="EMBL" id="CP030050">
    <property type="protein sequence ID" value="QOZ70772.1"/>
    <property type="molecule type" value="Genomic_DNA"/>
</dbReference>
<name>A0AAE7NTA6_9BRAD</name>
<dbReference type="Proteomes" id="UP000594015">
    <property type="component" value="Chromosome"/>
</dbReference>
<evidence type="ECO:0000313" key="1">
    <source>
        <dbReference type="EMBL" id="QOZ70772.1"/>
    </source>
</evidence>
<accession>A0AAE7NTA6</accession>
<proteinExistence type="predicted"/>
<dbReference type="RefSeq" id="WP_092215970.1">
    <property type="nucleotide sequence ID" value="NZ_CP030050.1"/>
</dbReference>
<dbReference type="AlphaFoldDB" id="A0AAE7NTA6"/>
<sequence length="66" mass="7785">MQKRRRFKQTKTLGQRLAEEVTRLRDQARALPPGRSREMLLRKARQDETAIQIESWLRSPGLRAPT</sequence>
<dbReference type="KEGG" id="barh:WN72_34095"/>